<reference evidence="3 4" key="1">
    <citation type="submission" date="2020-01" db="EMBL/GenBank/DDBJ databases">
        <title>Muricauda sediminis sp.nov. 40Bstr401.</title>
        <authorList>
            <person name="Xue Z."/>
            <person name="Zhu S."/>
            <person name="Ren N."/>
            <person name="Chen T."/>
            <person name="Chen X."/>
            <person name="Chen J."/>
            <person name="Yang J."/>
        </authorList>
    </citation>
    <scope>NUCLEOTIDE SEQUENCE [LARGE SCALE GENOMIC DNA]</scope>
    <source>
        <strain evidence="3 4">40Bstr401</strain>
    </source>
</reference>
<protein>
    <recommendedName>
        <fullName evidence="2">SnoaL-like domain-containing protein</fullName>
    </recommendedName>
</protein>
<accession>A0A6I5KPJ2</accession>
<feature type="signal peptide" evidence="1">
    <location>
        <begin position="1"/>
        <end position="22"/>
    </location>
</feature>
<evidence type="ECO:0000313" key="3">
    <source>
        <dbReference type="EMBL" id="NDV42467.1"/>
    </source>
</evidence>
<keyword evidence="4" id="KW-1185">Reference proteome</keyword>
<dbReference type="Gene3D" id="3.10.450.50">
    <property type="match status" value="1"/>
</dbReference>
<evidence type="ECO:0000313" key="4">
    <source>
        <dbReference type="Proteomes" id="UP000468707"/>
    </source>
</evidence>
<proteinExistence type="predicted"/>
<sequence length="169" mass="19548">MKTKLFSLLWCMVTALSINAQVAEKQKINEVLDNWHLAAANANFDAYFGLMTKDAVFLGTDAMENWQNEAFKSFSKPYFDRGKAWSFTSVQRNIYMNESKTFAWFDELLDTQMKICRGSGVLKKVHGQWKIAHYVLSIAVPNENVDELIQIKEKKDDELLLELKAKRQN</sequence>
<evidence type="ECO:0000259" key="2">
    <source>
        <dbReference type="Pfam" id="PF13474"/>
    </source>
</evidence>
<dbReference type="InterPro" id="IPR032710">
    <property type="entry name" value="NTF2-like_dom_sf"/>
</dbReference>
<dbReference type="RefSeq" id="WP_163633189.1">
    <property type="nucleotide sequence ID" value="NZ_JAAAMI010000001.1"/>
</dbReference>
<evidence type="ECO:0000256" key="1">
    <source>
        <dbReference type="SAM" id="SignalP"/>
    </source>
</evidence>
<gene>
    <name evidence="3" type="ORF">GTK07_03940</name>
</gene>
<name>A0A6I5KPJ2_9FLAO</name>
<feature type="domain" description="SnoaL-like" evidence="2">
    <location>
        <begin position="28"/>
        <end position="141"/>
    </location>
</feature>
<organism evidence="3 4">
    <name type="scientific">Flagellimonas sediminis</name>
    <dbReference type="NCBI Taxonomy" id="2696468"/>
    <lineage>
        <taxon>Bacteria</taxon>
        <taxon>Pseudomonadati</taxon>
        <taxon>Bacteroidota</taxon>
        <taxon>Flavobacteriia</taxon>
        <taxon>Flavobacteriales</taxon>
        <taxon>Flavobacteriaceae</taxon>
        <taxon>Flagellimonas</taxon>
    </lineage>
</organism>
<feature type="chain" id="PRO_5026032147" description="SnoaL-like domain-containing protein" evidence="1">
    <location>
        <begin position="23"/>
        <end position="169"/>
    </location>
</feature>
<dbReference type="InterPro" id="IPR037401">
    <property type="entry name" value="SnoaL-like"/>
</dbReference>
<comment type="caution">
    <text evidence="3">The sequence shown here is derived from an EMBL/GenBank/DDBJ whole genome shotgun (WGS) entry which is preliminary data.</text>
</comment>
<dbReference type="SUPFAM" id="SSF54427">
    <property type="entry name" value="NTF2-like"/>
    <property type="match status" value="1"/>
</dbReference>
<dbReference type="AlphaFoldDB" id="A0A6I5KPJ2"/>
<dbReference type="Pfam" id="PF13474">
    <property type="entry name" value="SnoaL_3"/>
    <property type="match status" value="1"/>
</dbReference>
<keyword evidence="1" id="KW-0732">Signal</keyword>
<dbReference type="EMBL" id="JAAAMI010000001">
    <property type="protein sequence ID" value="NDV42467.1"/>
    <property type="molecule type" value="Genomic_DNA"/>
</dbReference>
<dbReference type="Proteomes" id="UP000468707">
    <property type="component" value="Unassembled WGS sequence"/>
</dbReference>